<evidence type="ECO:0000313" key="8">
    <source>
        <dbReference type="EMBL" id="JAT21270.1"/>
    </source>
</evidence>
<accession>A0A1B6LC75</accession>
<evidence type="ECO:0000256" key="5">
    <source>
        <dbReference type="ARBA" id="ARBA00022737"/>
    </source>
</evidence>
<keyword evidence="4" id="KW-0819">tRNA processing</keyword>
<dbReference type="InterPro" id="IPR036322">
    <property type="entry name" value="WD40_repeat_dom_sf"/>
</dbReference>
<feature type="non-terminal residue" evidence="8">
    <location>
        <position position="1"/>
    </location>
</feature>
<dbReference type="Gene3D" id="2.130.10.10">
    <property type="entry name" value="YVTN repeat-like/Quinoprotein amine dehydrogenase"/>
    <property type="match status" value="2"/>
</dbReference>
<evidence type="ECO:0000256" key="6">
    <source>
        <dbReference type="ARBA" id="ARBA00038255"/>
    </source>
</evidence>
<dbReference type="GO" id="GO:0030488">
    <property type="term" value="P:tRNA methylation"/>
    <property type="evidence" value="ECO:0007669"/>
    <property type="project" value="TreeGrafter"/>
</dbReference>
<dbReference type="InterPro" id="IPR015943">
    <property type="entry name" value="WD40/YVTN_repeat-like_dom_sf"/>
</dbReference>
<dbReference type="AlphaFoldDB" id="A0A1B6LC75"/>
<protein>
    <recommendedName>
        <fullName evidence="7">tRNA (34-2'-O)-methyltransferase regulator WDR6</fullName>
    </recommendedName>
</protein>
<proteinExistence type="inferred from homology"/>
<evidence type="ECO:0000256" key="1">
    <source>
        <dbReference type="ARBA" id="ARBA00004496"/>
    </source>
</evidence>
<dbReference type="Pfam" id="PF00400">
    <property type="entry name" value="WD40"/>
    <property type="match status" value="1"/>
</dbReference>
<sequence>NQFVFAYLKDKTAYVIKCSLDQISRPLLLEGFHVREINSMAHVTDDWVASGGEDGTVRLSHLVDNRWTTPVVAHSHLSSVRAVAVTRFAHQTLLFSAGGRAQLKMWRVNLNCPKSASLEERSSVMLRAEKQGRHWLSALPIPDPETRYMDLHTVQSNPSTLLVLAACSDAYLRIFSLDSSTGELCLYKSEKSGQCCLLRVTSFRCDVTVIVTTATDGSVTLWELDSVTVFASELVHKSGVNSVSVSTQGIEEGRVLLATGGDDNTLSLRCYHIHNPLSANTITSWACSTLHSSAITGVELLDGQVLCCGADQRVSLLSWHITGDHLSVNLVAQYCCSVPDIKGLSILHARQYDKFTFCVYGVGMEVLESKQEKRISAPHAL</sequence>
<comment type="subcellular location">
    <subcellularLocation>
        <location evidence="1">Cytoplasm</location>
    </subcellularLocation>
</comment>
<gene>
    <name evidence="8" type="ORF">g.24249</name>
</gene>
<keyword evidence="3" id="KW-0853">WD repeat</keyword>
<dbReference type="PANTHER" id="PTHR14344">
    <property type="entry name" value="WD REPEAT PROTEIN"/>
    <property type="match status" value="1"/>
</dbReference>
<name>A0A1B6LC75_9HEMI</name>
<evidence type="ECO:0000256" key="2">
    <source>
        <dbReference type="ARBA" id="ARBA00022490"/>
    </source>
</evidence>
<organism evidence="8">
    <name type="scientific">Graphocephala atropunctata</name>
    <dbReference type="NCBI Taxonomy" id="36148"/>
    <lineage>
        <taxon>Eukaryota</taxon>
        <taxon>Metazoa</taxon>
        <taxon>Ecdysozoa</taxon>
        <taxon>Arthropoda</taxon>
        <taxon>Hexapoda</taxon>
        <taxon>Insecta</taxon>
        <taxon>Pterygota</taxon>
        <taxon>Neoptera</taxon>
        <taxon>Paraneoptera</taxon>
        <taxon>Hemiptera</taxon>
        <taxon>Auchenorrhyncha</taxon>
        <taxon>Membracoidea</taxon>
        <taxon>Cicadellidae</taxon>
        <taxon>Cicadellinae</taxon>
        <taxon>Cicadellini</taxon>
        <taxon>Graphocephala</taxon>
    </lineage>
</organism>
<dbReference type="EMBL" id="GEBQ01018707">
    <property type="protein sequence ID" value="JAT21270.1"/>
    <property type="molecule type" value="Transcribed_RNA"/>
</dbReference>
<reference evidence="8" key="1">
    <citation type="submission" date="2015-11" db="EMBL/GenBank/DDBJ databases">
        <title>De novo transcriptome assembly of four potential Pierce s Disease insect vectors from Arizona vineyards.</title>
        <authorList>
            <person name="Tassone E.E."/>
        </authorList>
    </citation>
    <scope>NUCLEOTIDE SEQUENCE</scope>
</reference>
<evidence type="ECO:0000256" key="4">
    <source>
        <dbReference type="ARBA" id="ARBA00022694"/>
    </source>
</evidence>
<evidence type="ECO:0000256" key="3">
    <source>
        <dbReference type="ARBA" id="ARBA00022574"/>
    </source>
</evidence>
<dbReference type="SMART" id="SM00320">
    <property type="entry name" value="WD40"/>
    <property type="match status" value="6"/>
</dbReference>
<dbReference type="SUPFAM" id="SSF50978">
    <property type="entry name" value="WD40 repeat-like"/>
    <property type="match status" value="1"/>
</dbReference>
<dbReference type="GO" id="GO:0005737">
    <property type="term" value="C:cytoplasm"/>
    <property type="evidence" value="ECO:0007669"/>
    <property type="project" value="UniProtKB-SubCell"/>
</dbReference>
<dbReference type="InterPro" id="IPR051973">
    <property type="entry name" value="tRNA_Anticodon_Mtase-Reg"/>
</dbReference>
<dbReference type="PANTHER" id="PTHR14344:SF3">
    <property type="entry name" value="WD REPEAT-CONTAINING PROTEIN 6"/>
    <property type="match status" value="1"/>
</dbReference>
<keyword evidence="2" id="KW-0963">Cytoplasm</keyword>
<keyword evidence="5" id="KW-0677">Repeat</keyword>
<comment type="similarity">
    <text evidence="6">Belongs to the WD repeat WDR6 family.</text>
</comment>
<evidence type="ECO:0000256" key="7">
    <source>
        <dbReference type="ARBA" id="ARBA00040154"/>
    </source>
</evidence>
<dbReference type="InterPro" id="IPR001680">
    <property type="entry name" value="WD40_rpt"/>
</dbReference>